<evidence type="ECO:0000313" key="3">
    <source>
        <dbReference type="Proteomes" id="UP000675880"/>
    </source>
</evidence>
<gene>
    <name evidence="2" type="ORF">NSPZN2_80009</name>
</gene>
<name>A0ABM8SBK0_9BACT</name>
<evidence type="ECO:0000256" key="1">
    <source>
        <dbReference type="SAM" id="MobiDB-lite"/>
    </source>
</evidence>
<accession>A0ABM8SBK0</accession>
<feature type="compositionally biased region" description="Acidic residues" evidence="1">
    <location>
        <begin position="1"/>
        <end position="11"/>
    </location>
</feature>
<keyword evidence="3" id="KW-1185">Reference proteome</keyword>
<comment type="caution">
    <text evidence="2">The sequence shown here is derived from an EMBL/GenBank/DDBJ whole genome shotgun (WGS) entry which is preliminary data.</text>
</comment>
<feature type="region of interest" description="Disordered" evidence="1">
    <location>
        <begin position="1"/>
        <end position="42"/>
    </location>
</feature>
<feature type="compositionally biased region" description="Basic and acidic residues" evidence="1">
    <location>
        <begin position="14"/>
        <end position="27"/>
    </location>
</feature>
<organism evidence="2 3">
    <name type="scientific">Nitrospira defluvii</name>
    <dbReference type="NCBI Taxonomy" id="330214"/>
    <lineage>
        <taxon>Bacteria</taxon>
        <taxon>Pseudomonadati</taxon>
        <taxon>Nitrospirota</taxon>
        <taxon>Nitrospiria</taxon>
        <taxon>Nitrospirales</taxon>
        <taxon>Nitrospiraceae</taxon>
        <taxon>Nitrospira</taxon>
    </lineage>
</organism>
<evidence type="ECO:0000313" key="2">
    <source>
        <dbReference type="EMBL" id="CAE6799897.1"/>
    </source>
</evidence>
<dbReference type="EMBL" id="CAJNBJ010000021">
    <property type="protein sequence ID" value="CAE6799897.1"/>
    <property type="molecule type" value="Genomic_DNA"/>
</dbReference>
<dbReference type="Proteomes" id="UP000675880">
    <property type="component" value="Unassembled WGS sequence"/>
</dbReference>
<sequence>MPEDAGADSSEEGVNLKERRMRSEQEMPARQPATRTRPAIPTDLRSLKSSVIIVSL</sequence>
<reference evidence="2 3" key="1">
    <citation type="submission" date="2021-02" db="EMBL/GenBank/DDBJ databases">
        <authorList>
            <person name="Han P."/>
        </authorList>
    </citation>
    <scope>NUCLEOTIDE SEQUENCE [LARGE SCALE GENOMIC DNA]</scope>
    <source>
        <strain evidence="2">Candidatus Nitrospira sp. ZN2</strain>
    </source>
</reference>
<proteinExistence type="predicted"/>
<protein>
    <submittedName>
        <fullName evidence="2">Uncharacterized protein</fullName>
    </submittedName>
</protein>